<evidence type="ECO:0000256" key="10">
    <source>
        <dbReference type="ARBA" id="ARBA00023043"/>
    </source>
</evidence>
<evidence type="ECO:0000256" key="9">
    <source>
        <dbReference type="ARBA" id="ARBA00023028"/>
    </source>
</evidence>
<accession>A0A8X6QLT3</accession>
<feature type="repeat" description="ANK" evidence="12">
    <location>
        <begin position="158"/>
        <end position="190"/>
    </location>
</feature>
<comment type="caution">
    <text evidence="14">The sequence shown here is derived from an EMBL/GenBank/DDBJ whole genome shotgun (WGS) entry which is preliminary data.</text>
</comment>
<dbReference type="GO" id="GO:0044218">
    <property type="term" value="C:other organism cell membrane"/>
    <property type="evidence" value="ECO:0007669"/>
    <property type="project" value="UniProtKB-KW"/>
</dbReference>
<keyword evidence="3" id="KW-0268">Exocytosis</keyword>
<dbReference type="GO" id="GO:0005576">
    <property type="term" value="C:extracellular region"/>
    <property type="evidence" value="ECO:0007669"/>
    <property type="project" value="UniProtKB-SubCell"/>
</dbReference>
<evidence type="ECO:0000256" key="8">
    <source>
        <dbReference type="ARBA" id="ARBA00022737"/>
    </source>
</evidence>
<dbReference type="SUPFAM" id="SSF48403">
    <property type="entry name" value="Ankyrin repeat"/>
    <property type="match status" value="2"/>
</dbReference>
<dbReference type="GO" id="GO:0006887">
    <property type="term" value="P:exocytosis"/>
    <property type="evidence" value="ECO:0007669"/>
    <property type="project" value="UniProtKB-KW"/>
</dbReference>
<keyword evidence="11" id="KW-1053">Target membrane</keyword>
<keyword evidence="4" id="KW-0964">Secreted</keyword>
<keyword evidence="11" id="KW-0472">Membrane</keyword>
<protein>
    <submittedName>
        <fullName evidence="14">Protein fem-1 homolog A-B</fullName>
    </submittedName>
</protein>
<dbReference type="PROSITE" id="PS50088">
    <property type="entry name" value="ANK_REPEAT"/>
    <property type="match status" value="5"/>
</dbReference>
<evidence type="ECO:0000313" key="14">
    <source>
        <dbReference type="EMBL" id="GFU25804.1"/>
    </source>
</evidence>
<feature type="repeat" description="ANK" evidence="12">
    <location>
        <begin position="609"/>
        <end position="643"/>
    </location>
</feature>
<evidence type="ECO:0000256" key="7">
    <source>
        <dbReference type="ARBA" id="ARBA00022699"/>
    </source>
</evidence>
<dbReference type="InterPro" id="IPR036770">
    <property type="entry name" value="Ankyrin_rpt-contain_sf"/>
</dbReference>
<evidence type="ECO:0000256" key="13">
    <source>
        <dbReference type="SAM" id="SignalP"/>
    </source>
</evidence>
<feature type="signal peptide" evidence="13">
    <location>
        <begin position="1"/>
        <end position="25"/>
    </location>
</feature>
<dbReference type="Proteomes" id="UP000887013">
    <property type="component" value="Unassembled WGS sequence"/>
</dbReference>
<keyword evidence="15" id="KW-1185">Reference proteome</keyword>
<organism evidence="14 15">
    <name type="scientific">Nephila pilipes</name>
    <name type="common">Giant wood spider</name>
    <name type="synonym">Nephila maculata</name>
    <dbReference type="NCBI Taxonomy" id="299642"/>
    <lineage>
        <taxon>Eukaryota</taxon>
        <taxon>Metazoa</taxon>
        <taxon>Ecdysozoa</taxon>
        <taxon>Arthropoda</taxon>
        <taxon>Chelicerata</taxon>
        <taxon>Arachnida</taxon>
        <taxon>Araneae</taxon>
        <taxon>Araneomorphae</taxon>
        <taxon>Entelegynae</taxon>
        <taxon>Araneoidea</taxon>
        <taxon>Nephilidae</taxon>
        <taxon>Nephila</taxon>
    </lineage>
</organism>
<keyword evidence="7" id="KW-0528">Neurotoxin</keyword>
<dbReference type="PANTHER" id="PTHR24173">
    <property type="entry name" value="ANKYRIN REPEAT CONTAINING"/>
    <property type="match status" value="1"/>
</dbReference>
<keyword evidence="5" id="KW-1052">Target cell membrane</keyword>
<dbReference type="OrthoDB" id="3246549at2759"/>
<evidence type="ECO:0000256" key="12">
    <source>
        <dbReference type="PROSITE-ProRule" id="PRU00023"/>
    </source>
</evidence>
<dbReference type="Pfam" id="PF00023">
    <property type="entry name" value="Ank"/>
    <property type="match status" value="2"/>
</dbReference>
<dbReference type="PROSITE" id="PS50297">
    <property type="entry name" value="ANK_REP_REGION"/>
    <property type="match status" value="5"/>
</dbReference>
<reference evidence="14" key="1">
    <citation type="submission" date="2020-08" db="EMBL/GenBank/DDBJ databases">
        <title>Multicomponent nature underlies the extraordinary mechanical properties of spider dragline silk.</title>
        <authorList>
            <person name="Kono N."/>
            <person name="Nakamura H."/>
            <person name="Mori M."/>
            <person name="Yoshida Y."/>
            <person name="Ohtoshi R."/>
            <person name="Malay A.D."/>
            <person name="Moran D.A.P."/>
            <person name="Tomita M."/>
            <person name="Numata K."/>
            <person name="Arakawa K."/>
        </authorList>
    </citation>
    <scope>NUCLEOTIDE SEQUENCE</scope>
</reference>
<gene>
    <name evidence="14" type="primary">Fem1ab</name>
    <name evidence="14" type="ORF">NPIL_545341</name>
</gene>
<evidence type="ECO:0000256" key="11">
    <source>
        <dbReference type="ARBA" id="ARBA00023298"/>
    </source>
</evidence>
<keyword evidence="10 12" id="KW-0040">ANK repeat</keyword>
<evidence type="ECO:0000256" key="6">
    <source>
        <dbReference type="ARBA" id="ARBA00022656"/>
    </source>
</evidence>
<evidence type="ECO:0000256" key="1">
    <source>
        <dbReference type="ARBA" id="ARBA00004175"/>
    </source>
</evidence>
<evidence type="ECO:0000256" key="4">
    <source>
        <dbReference type="ARBA" id="ARBA00022525"/>
    </source>
</evidence>
<dbReference type="Pfam" id="PF12796">
    <property type="entry name" value="Ank_2"/>
    <property type="match status" value="2"/>
</dbReference>
<dbReference type="InterPro" id="IPR002110">
    <property type="entry name" value="Ankyrin_rpt"/>
</dbReference>
<feature type="repeat" description="ANK" evidence="12">
    <location>
        <begin position="115"/>
        <end position="137"/>
    </location>
</feature>
<dbReference type="AlphaFoldDB" id="A0A8X6QLT3"/>
<name>A0A8X6QLT3_NEPPI</name>
<evidence type="ECO:0000256" key="2">
    <source>
        <dbReference type="ARBA" id="ARBA00004613"/>
    </source>
</evidence>
<dbReference type="PRINTS" id="PR01415">
    <property type="entry name" value="ANKYRIN"/>
</dbReference>
<feature type="repeat" description="ANK" evidence="12">
    <location>
        <begin position="255"/>
        <end position="287"/>
    </location>
</feature>
<feature type="chain" id="PRO_5036505472" evidence="13">
    <location>
        <begin position="26"/>
        <end position="698"/>
    </location>
</feature>
<dbReference type="EMBL" id="BMAW01081713">
    <property type="protein sequence ID" value="GFU25804.1"/>
    <property type="molecule type" value="Genomic_DNA"/>
</dbReference>
<keyword evidence="9" id="KW-0638">Presynaptic neurotoxin</keyword>
<feature type="repeat" description="ANK" evidence="12">
    <location>
        <begin position="191"/>
        <end position="223"/>
    </location>
</feature>
<dbReference type="Gene3D" id="1.25.40.20">
    <property type="entry name" value="Ankyrin repeat-containing domain"/>
    <property type="match status" value="3"/>
</dbReference>
<keyword evidence="6" id="KW-0800">Toxin</keyword>
<comment type="subcellular location">
    <subcellularLocation>
        <location evidence="2">Secreted</location>
    </subcellularLocation>
    <subcellularLocation>
        <location evidence="1">Target cell membrane</location>
    </subcellularLocation>
</comment>
<proteinExistence type="predicted"/>
<evidence type="ECO:0000313" key="15">
    <source>
        <dbReference type="Proteomes" id="UP000887013"/>
    </source>
</evidence>
<dbReference type="GO" id="GO:0044231">
    <property type="term" value="C:host cell presynaptic membrane"/>
    <property type="evidence" value="ECO:0007669"/>
    <property type="project" value="UniProtKB-KW"/>
</dbReference>
<dbReference type="GO" id="GO:0000151">
    <property type="term" value="C:ubiquitin ligase complex"/>
    <property type="evidence" value="ECO:0007669"/>
    <property type="project" value="TreeGrafter"/>
</dbReference>
<keyword evidence="13" id="KW-0732">Signal</keyword>
<evidence type="ECO:0000256" key="3">
    <source>
        <dbReference type="ARBA" id="ARBA00022483"/>
    </source>
</evidence>
<dbReference type="SMART" id="SM00248">
    <property type="entry name" value="ANK"/>
    <property type="match status" value="9"/>
</dbReference>
<dbReference type="PANTHER" id="PTHR24173:SF82">
    <property type="entry name" value="FI19351P1"/>
    <property type="match status" value="1"/>
</dbReference>
<dbReference type="GO" id="GO:0006511">
    <property type="term" value="P:ubiquitin-dependent protein catabolic process"/>
    <property type="evidence" value="ECO:0007669"/>
    <property type="project" value="TreeGrafter"/>
</dbReference>
<dbReference type="GO" id="GO:0090729">
    <property type="term" value="F:toxin activity"/>
    <property type="evidence" value="ECO:0007669"/>
    <property type="project" value="UniProtKB-KW"/>
</dbReference>
<keyword evidence="8" id="KW-0677">Repeat</keyword>
<sequence>MRRHIRYEQWLIICVIFSLSRVNTAVVSCLSVRSVKNQAVPMRCDRGSESPSRLPNNIMWIPKSNEQALKEAIFSELFTECRLAAPGARLSYNIRGRLERYLAEERYEIVSRIRDGCAPLFVACKKGNVEIVEYLIEFCGADVEQRGMYEVPDDRSIHYVTPLWCAAVAGKLSVVKCLVEHGANVNSVSDTGSTPVRSACFMTHYEIVKYLVEHNADILKPNYNGGTCLINSVQSVPLCEFLINHGAEVNAQDIQFKTALHYAIQEHRFETTKLLLENGADPLIKSRYGDDALQTACLKSATHVFDFLCSKYNYSTERVAEAHELMGATFLEEHHDLRKALHHWRTALQLRYNNPNARLEKKLAPRKASHLYAIEFTTVEELENLVLDLDAMRIQSLLVCERILGPLHRDMIFRLMYRGAAYADSLQYLRCIDLWRYALDLRIQKDSLLHSEVCFAAQALVRLFLDLHEKHNAGLLREKIQFADVFDSIRLLVVRFKESQELLNVRPLFKRQQDNFDKILKVVTHLFYVLYVIPKTPKEVIETRQIIRDVLSLDPRSSTGDSLLHLVVSKSNTMKTNTFFEDPHAIFPDPGVAELMLQCGSNVEAVNYNLSTPLHIAALPLNFHPAVIDVLLRFGAHIDRRNGNGNHPHYMLQSITECTVNHLQYVTLKCLAARKVMEKSILYEGEVPVDLEGFIRIH</sequence>
<evidence type="ECO:0000256" key="5">
    <source>
        <dbReference type="ARBA" id="ARBA00022537"/>
    </source>
</evidence>